<proteinExistence type="predicted"/>
<evidence type="ECO:0000313" key="2">
    <source>
        <dbReference type="EMBL" id="MBX50089.1"/>
    </source>
</evidence>
<evidence type="ECO:0000256" key="1">
    <source>
        <dbReference type="SAM" id="MobiDB-lite"/>
    </source>
</evidence>
<name>A0A2P2P5Y8_RHIMU</name>
<reference evidence="2" key="1">
    <citation type="submission" date="2018-02" db="EMBL/GenBank/DDBJ databases">
        <title>Rhizophora mucronata_Transcriptome.</title>
        <authorList>
            <person name="Meera S.P."/>
            <person name="Sreeshan A."/>
            <person name="Augustine A."/>
        </authorList>
    </citation>
    <scope>NUCLEOTIDE SEQUENCE</scope>
    <source>
        <tissue evidence="2">Leaf</tissue>
    </source>
</reference>
<feature type="region of interest" description="Disordered" evidence="1">
    <location>
        <begin position="1"/>
        <end position="27"/>
    </location>
</feature>
<dbReference type="AlphaFoldDB" id="A0A2P2P5Y8"/>
<accession>A0A2P2P5Y8</accession>
<sequence>MPDSPDHSKERLISQNSLHKSVQPSAC</sequence>
<feature type="compositionally biased region" description="Polar residues" evidence="1">
    <location>
        <begin position="13"/>
        <end position="27"/>
    </location>
</feature>
<feature type="compositionally biased region" description="Basic and acidic residues" evidence="1">
    <location>
        <begin position="1"/>
        <end position="12"/>
    </location>
</feature>
<protein>
    <submittedName>
        <fullName evidence="2">Uncharacterized protein</fullName>
    </submittedName>
</protein>
<dbReference type="EMBL" id="GGEC01069605">
    <property type="protein sequence ID" value="MBX50089.1"/>
    <property type="molecule type" value="Transcribed_RNA"/>
</dbReference>
<organism evidence="2">
    <name type="scientific">Rhizophora mucronata</name>
    <name type="common">Asiatic mangrove</name>
    <dbReference type="NCBI Taxonomy" id="61149"/>
    <lineage>
        <taxon>Eukaryota</taxon>
        <taxon>Viridiplantae</taxon>
        <taxon>Streptophyta</taxon>
        <taxon>Embryophyta</taxon>
        <taxon>Tracheophyta</taxon>
        <taxon>Spermatophyta</taxon>
        <taxon>Magnoliopsida</taxon>
        <taxon>eudicotyledons</taxon>
        <taxon>Gunneridae</taxon>
        <taxon>Pentapetalae</taxon>
        <taxon>rosids</taxon>
        <taxon>fabids</taxon>
        <taxon>Malpighiales</taxon>
        <taxon>Rhizophoraceae</taxon>
        <taxon>Rhizophora</taxon>
    </lineage>
</organism>